<evidence type="ECO:0000313" key="1">
    <source>
        <dbReference type="EMBL" id="MDP9651737.1"/>
    </source>
</evidence>
<dbReference type="Proteomes" id="UP001229486">
    <property type="component" value="Unassembled WGS sequence"/>
</dbReference>
<comment type="caution">
    <text evidence="1">The sequence shown here is derived from an EMBL/GenBank/DDBJ whole genome shotgun (WGS) entry which is preliminary data.</text>
</comment>
<accession>A0AB73IUM4</accession>
<evidence type="ECO:0008006" key="3">
    <source>
        <dbReference type="Google" id="ProtNLM"/>
    </source>
</evidence>
<dbReference type="RefSeq" id="WP_392396286.1">
    <property type="nucleotide sequence ID" value="NZ_JAURTK010000028.1"/>
</dbReference>
<reference evidence="1" key="1">
    <citation type="submission" date="2023-07" db="EMBL/GenBank/DDBJ databases">
        <title>Sorghum-associated microbial communities from plants grown in Nebraska, USA.</title>
        <authorList>
            <person name="Schachtman D."/>
        </authorList>
    </citation>
    <scope>NUCLEOTIDE SEQUENCE</scope>
    <source>
        <strain evidence="1">DS1061</strain>
    </source>
</reference>
<protein>
    <recommendedName>
        <fullName evidence="3">DUF3383 domain-containing protein</fullName>
    </recommendedName>
</protein>
<proteinExistence type="predicted"/>
<sequence>MATTITPTIVTVNTTVTRAPTVSQLQQSGAIVSAGGTTLTAGTYQYCGTLSAVQALLATPLALTGMVWSSGTVTATTAATIGLATGQTFTTTIAGATPAAYNGTYVATVASANTFTFALATNPGTETVPGTYLPSNAGFLSNAATTFFAQGNAVGVYVLELGAQTTAASAITALQTWITANSNPQVFYAYLLPASWDAASSAALNTMTSNYDSPSGQTYFFITTTVANLPNYAVNKAVYAQVPSPTKASTEHQLSVDFYNWLANKPGSSNPLAPMSYRYAYGVTPWAQVGNQTNINTVLTNYGNLILTGAEGGISTACVFKGTTMDGEQAAWWYGIDWFRIQVKQALAAAIINGSNSNPPLLYDQNGINTLLAVAQNVANSAVKFGCALSAVVSAVPFSTYTTENPNDYNAGIYNGFSATVVGQNAFLTLTFNLDATQFVA</sequence>
<name>A0AB73IUM4_9BURK</name>
<dbReference type="EMBL" id="JAURTK010000028">
    <property type="protein sequence ID" value="MDP9651737.1"/>
    <property type="molecule type" value="Genomic_DNA"/>
</dbReference>
<organism evidence="1 2">
    <name type="scientific">Paraburkholderia caledonica</name>
    <dbReference type="NCBI Taxonomy" id="134536"/>
    <lineage>
        <taxon>Bacteria</taxon>
        <taxon>Pseudomonadati</taxon>
        <taxon>Pseudomonadota</taxon>
        <taxon>Betaproteobacteria</taxon>
        <taxon>Burkholderiales</taxon>
        <taxon>Burkholderiaceae</taxon>
        <taxon>Paraburkholderia</taxon>
    </lineage>
</organism>
<dbReference type="AlphaFoldDB" id="A0AB73IUM4"/>
<gene>
    <name evidence="1" type="ORF">J2793_007212</name>
</gene>
<evidence type="ECO:0000313" key="2">
    <source>
        <dbReference type="Proteomes" id="UP001229486"/>
    </source>
</evidence>